<dbReference type="RefSeq" id="XP_028478388.1">
    <property type="nucleotide sequence ID" value="XM_028621936.1"/>
</dbReference>
<reference evidence="3 4" key="1">
    <citation type="submission" date="2018-11" db="EMBL/GenBank/DDBJ databases">
        <title>Genome sequence of Apiotrichum porosum DSM 27194.</title>
        <authorList>
            <person name="Aliyu H."/>
            <person name="Gorte O."/>
            <person name="Ochsenreither K."/>
        </authorList>
    </citation>
    <scope>NUCLEOTIDE SEQUENCE [LARGE SCALE GENOMIC DNA]</scope>
    <source>
        <strain evidence="3 4">DSM 27194</strain>
    </source>
</reference>
<dbReference type="GO" id="GO:0031123">
    <property type="term" value="P:RNA 3'-end processing"/>
    <property type="evidence" value="ECO:0007669"/>
    <property type="project" value="TreeGrafter"/>
</dbReference>
<organism evidence="3 4">
    <name type="scientific">Apiotrichum porosum</name>
    <dbReference type="NCBI Taxonomy" id="105984"/>
    <lineage>
        <taxon>Eukaryota</taxon>
        <taxon>Fungi</taxon>
        <taxon>Dikarya</taxon>
        <taxon>Basidiomycota</taxon>
        <taxon>Agaricomycotina</taxon>
        <taxon>Tremellomycetes</taxon>
        <taxon>Trichosporonales</taxon>
        <taxon>Trichosporonaceae</taxon>
        <taxon>Apiotrichum</taxon>
    </lineage>
</organism>
<dbReference type="Proteomes" id="UP000279236">
    <property type="component" value="Unassembled WGS sequence"/>
</dbReference>
<feature type="compositionally biased region" description="Basic residues" evidence="1">
    <location>
        <begin position="22"/>
        <end position="35"/>
    </location>
</feature>
<name>A0A427Y1M1_9TREE</name>
<proteinExistence type="predicted"/>
<dbReference type="GO" id="GO:0016779">
    <property type="term" value="F:nucleotidyltransferase activity"/>
    <property type="evidence" value="ECO:0007669"/>
    <property type="project" value="UniProtKB-ARBA"/>
</dbReference>
<accession>A0A427Y1M1</accession>
<keyword evidence="4" id="KW-1185">Reference proteome</keyword>
<dbReference type="SUPFAM" id="SSF81301">
    <property type="entry name" value="Nucleotidyltransferase"/>
    <property type="match status" value="1"/>
</dbReference>
<gene>
    <name evidence="3" type="ORF">EHS24_006488</name>
</gene>
<dbReference type="InterPro" id="IPR054708">
    <property type="entry name" value="MTPAP-like_central"/>
</dbReference>
<feature type="compositionally biased region" description="Basic and acidic residues" evidence="1">
    <location>
        <begin position="39"/>
        <end position="53"/>
    </location>
</feature>
<dbReference type="OrthoDB" id="2274644at2759"/>
<dbReference type="PANTHER" id="PTHR12271">
    <property type="entry name" value="POLY A POLYMERASE CID PAP -RELATED"/>
    <property type="match status" value="1"/>
</dbReference>
<dbReference type="GeneID" id="39591031"/>
<feature type="region of interest" description="Disordered" evidence="1">
    <location>
        <begin position="1"/>
        <end position="169"/>
    </location>
</feature>
<dbReference type="STRING" id="105984.A0A427Y1M1"/>
<dbReference type="Gene3D" id="1.10.1410.10">
    <property type="match status" value="1"/>
</dbReference>
<evidence type="ECO:0000313" key="4">
    <source>
        <dbReference type="Proteomes" id="UP000279236"/>
    </source>
</evidence>
<dbReference type="EMBL" id="RSCE01000003">
    <property type="protein sequence ID" value="RSH84940.1"/>
    <property type="molecule type" value="Genomic_DNA"/>
</dbReference>
<protein>
    <recommendedName>
        <fullName evidence="2">Poly(A) RNA polymerase mitochondrial-like central palm domain-containing protein</fullName>
    </recommendedName>
</protein>
<dbReference type="SUPFAM" id="SSF81631">
    <property type="entry name" value="PAP/OAS1 substrate-binding domain"/>
    <property type="match status" value="1"/>
</dbReference>
<evidence type="ECO:0000313" key="3">
    <source>
        <dbReference type="EMBL" id="RSH84940.1"/>
    </source>
</evidence>
<evidence type="ECO:0000256" key="1">
    <source>
        <dbReference type="SAM" id="MobiDB-lite"/>
    </source>
</evidence>
<feature type="compositionally biased region" description="Polar residues" evidence="1">
    <location>
        <begin position="87"/>
        <end position="103"/>
    </location>
</feature>
<dbReference type="Pfam" id="PF22600">
    <property type="entry name" value="MTPAP-like_central"/>
    <property type="match status" value="1"/>
</dbReference>
<evidence type="ECO:0000259" key="2">
    <source>
        <dbReference type="Pfam" id="PF22600"/>
    </source>
</evidence>
<feature type="compositionally biased region" description="Low complexity" evidence="1">
    <location>
        <begin position="54"/>
        <end position="64"/>
    </location>
</feature>
<feature type="domain" description="Poly(A) RNA polymerase mitochondrial-like central palm" evidence="2">
    <location>
        <begin position="219"/>
        <end position="370"/>
    </location>
</feature>
<dbReference type="AlphaFoldDB" id="A0A427Y1M1"/>
<dbReference type="GO" id="GO:0010605">
    <property type="term" value="P:negative regulation of macromolecule metabolic process"/>
    <property type="evidence" value="ECO:0007669"/>
    <property type="project" value="UniProtKB-ARBA"/>
</dbReference>
<dbReference type="CDD" id="cd05402">
    <property type="entry name" value="NT_PAP_TUTase"/>
    <property type="match status" value="1"/>
</dbReference>
<sequence length="631" mass="69293">MDELPPPSRSQAGTPVSDGSSRKGKGGGAKYRRPGQAKLDQRDEPGGLREAMEALRAAKAKGAAVDVQQQGPVRGPKGDNGGKTLPTRHQQQPAHRAQTQAHTPYSAPRKAAPIAKSRSKSKSTMSATSPEFFPVRLPPMSSARAGLPNGNSHVHVHDDGTNGSDTFNPGSAYHEYTSRPCPRFDMPQRMLHTGDKLERTILEDWRLAEPSPVQRRYTSAILQRITQELNRVLRSGSRFEVDVFGSMSWGGATGKGGDLDLVVIDKNMPLCYQPNLWTASEDTASSAGSSRSGPNRRRPAAKLKGVPQVYSMYWLSNFLSNTPGFGGIKAIVHATTPIVKFKAVAGDLDCDINVNDLGGWYNSALILAYCKVSPFVFRPMIHAMKKWLSANNLNDPSAANGPASMSSYCLTLMVIGYLQHIGELPNLQEGVEAPVPFYHEDEHHANVIWVGYGRPKGQAAHIWFRTKPPAGWTRRDPDLTAADAIRSFFNFFSRDGPGLKFDMRTQLVSVLNGGIIARSQPQGDSARRRNEYRREINAQGLSKETMVALMKTFNAENDPKVSHMGTGAGNIQPGEWEDKHLVIQDPFIWEKNCAASMSKEAIEKLLKAIKGTQLLLTRNRDARLSDFLVPH</sequence>
<comment type="caution">
    <text evidence="3">The sequence shown here is derived from an EMBL/GenBank/DDBJ whole genome shotgun (WGS) entry which is preliminary data.</text>
</comment>
<dbReference type="PANTHER" id="PTHR12271:SF40">
    <property type="entry name" value="POLY(A) RNA POLYMERASE GLD2"/>
    <property type="match status" value="1"/>
</dbReference>
<dbReference type="InterPro" id="IPR043519">
    <property type="entry name" value="NT_sf"/>
</dbReference>
<dbReference type="Gene3D" id="3.30.460.10">
    <property type="entry name" value="Beta Polymerase, domain 2"/>
    <property type="match status" value="1"/>
</dbReference>